<dbReference type="InterPro" id="IPR052471">
    <property type="entry name" value="PBI_I9"/>
</dbReference>
<dbReference type="EMBL" id="CAJPDT010000044">
    <property type="protein sequence ID" value="CAF9926783.1"/>
    <property type="molecule type" value="Genomic_DNA"/>
</dbReference>
<gene>
    <name evidence="2" type="ORF">IMSHALPRED_007046</name>
</gene>
<comment type="caution">
    <text evidence="2">The sequence shown here is derived from an EMBL/GenBank/DDBJ whole genome shotgun (WGS) entry which is preliminary data.</text>
</comment>
<evidence type="ECO:0000256" key="1">
    <source>
        <dbReference type="ARBA" id="ARBA00038069"/>
    </source>
</evidence>
<evidence type="ECO:0000313" key="2">
    <source>
        <dbReference type="EMBL" id="CAF9926783.1"/>
    </source>
</evidence>
<comment type="similarity">
    <text evidence="1">Belongs to the protease inhibitor I9 family.</text>
</comment>
<accession>A0A8H3IPL6</accession>
<keyword evidence="3" id="KW-1185">Reference proteome</keyword>
<dbReference type="GO" id="GO:0004866">
    <property type="term" value="F:endopeptidase inhibitor activity"/>
    <property type="evidence" value="ECO:0007669"/>
    <property type="project" value="UniProtKB-ARBA"/>
</dbReference>
<dbReference type="OrthoDB" id="5518345at2759"/>
<dbReference type="PANTHER" id="PTHR28288">
    <property type="entry name" value="PROTEASE B INHIBITOR 2"/>
    <property type="match status" value="1"/>
</dbReference>
<dbReference type="AlphaFoldDB" id="A0A8H3IPL6"/>
<dbReference type="FunFam" id="3.30.70.80:FF:000005">
    <property type="entry name" value="Proteinase inhibitor I2B"/>
    <property type="match status" value="1"/>
</dbReference>
<organism evidence="2 3">
    <name type="scientific">Imshaugia aleurites</name>
    <dbReference type="NCBI Taxonomy" id="172621"/>
    <lineage>
        <taxon>Eukaryota</taxon>
        <taxon>Fungi</taxon>
        <taxon>Dikarya</taxon>
        <taxon>Ascomycota</taxon>
        <taxon>Pezizomycotina</taxon>
        <taxon>Lecanoromycetes</taxon>
        <taxon>OSLEUM clade</taxon>
        <taxon>Lecanoromycetidae</taxon>
        <taxon>Lecanorales</taxon>
        <taxon>Lecanorineae</taxon>
        <taxon>Parmeliaceae</taxon>
        <taxon>Imshaugia</taxon>
    </lineage>
</organism>
<dbReference type="InterPro" id="IPR037045">
    <property type="entry name" value="S8pro/Inhibitor_I9_sf"/>
</dbReference>
<proteinExistence type="inferred from homology"/>
<protein>
    <recommendedName>
        <fullName evidence="4">Inhibitor I9 domain-containing protein</fullName>
    </recommendedName>
</protein>
<sequence length="71" mass="7801">MPTMYSITLKQGASADEIDKAKESAKAQGGTVKHEFTLIKGFTVEFPNETVHTLKTDDHIHVEQDGAARTQ</sequence>
<evidence type="ECO:0000313" key="3">
    <source>
        <dbReference type="Proteomes" id="UP000664534"/>
    </source>
</evidence>
<dbReference type="PANTHER" id="PTHR28288:SF2">
    <property type="entry name" value="PROTEASE B INHIBITOR 2"/>
    <property type="match status" value="1"/>
</dbReference>
<dbReference type="Proteomes" id="UP000664534">
    <property type="component" value="Unassembled WGS sequence"/>
</dbReference>
<dbReference type="GO" id="GO:0042144">
    <property type="term" value="P:vacuole fusion, non-autophagic"/>
    <property type="evidence" value="ECO:0007669"/>
    <property type="project" value="TreeGrafter"/>
</dbReference>
<evidence type="ECO:0008006" key="4">
    <source>
        <dbReference type="Google" id="ProtNLM"/>
    </source>
</evidence>
<dbReference type="SUPFAM" id="SSF54897">
    <property type="entry name" value="Protease propeptides/inhibitors"/>
    <property type="match status" value="1"/>
</dbReference>
<reference evidence="2" key="1">
    <citation type="submission" date="2021-03" db="EMBL/GenBank/DDBJ databases">
        <authorList>
            <person name="Tagirdzhanova G."/>
        </authorList>
    </citation>
    <scope>NUCLEOTIDE SEQUENCE</scope>
</reference>
<dbReference type="Gene3D" id="3.30.70.80">
    <property type="entry name" value="Peptidase S8 propeptide/proteinase inhibitor I9"/>
    <property type="match status" value="1"/>
</dbReference>
<name>A0A8H3IPL6_9LECA</name>